<sequence length="220" mass="25031">MQPTYIDLIRHGEPHGGNVFRGRTDLALTESGQRQFRARVVLHQQPWQQIISSPLQRCASSAQWLADRQGVPCQLDGRWQEIDYGDWENKAVDEVFEQHPQQAQKLWQQPLEFCAPGGEPVPQFQQRIIAAWQQLLQEYQGQHVLLVNHGGVMRVLAQHLLQLAPQAMNRLAIPYAGLMRFRVDHSEEQGRLQHWISLLAMDGEPLADARVEQILAGGSG</sequence>
<dbReference type="Proteomes" id="UP001595722">
    <property type="component" value="Unassembled WGS sequence"/>
</dbReference>
<proteinExistence type="predicted"/>
<dbReference type="PIRSF" id="PIRSF000709">
    <property type="entry name" value="6PFK_2-Ptase"/>
    <property type="match status" value="1"/>
</dbReference>
<dbReference type="SMART" id="SM00855">
    <property type="entry name" value="PGAM"/>
    <property type="match status" value="1"/>
</dbReference>
<accession>A0ABV7VUU8</accession>
<dbReference type="InterPro" id="IPR029033">
    <property type="entry name" value="His_PPase_superfam"/>
</dbReference>
<keyword evidence="2" id="KW-1185">Reference proteome</keyword>
<protein>
    <submittedName>
        <fullName evidence="1">Histidine phosphatase family protein</fullName>
    </submittedName>
</protein>
<gene>
    <name evidence="1" type="ORF">ACFOMG_14345</name>
</gene>
<evidence type="ECO:0000313" key="2">
    <source>
        <dbReference type="Proteomes" id="UP001595722"/>
    </source>
</evidence>
<dbReference type="InterPro" id="IPR050275">
    <property type="entry name" value="PGM_Phosphatase"/>
</dbReference>
<dbReference type="CDD" id="cd07067">
    <property type="entry name" value="HP_PGM_like"/>
    <property type="match status" value="1"/>
</dbReference>
<evidence type="ECO:0000313" key="1">
    <source>
        <dbReference type="EMBL" id="MFC3681281.1"/>
    </source>
</evidence>
<dbReference type="RefSeq" id="WP_376867607.1">
    <property type="nucleotide sequence ID" value="NZ_JBHRYB010000014.1"/>
</dbReference>
<dbReference type="PANTHER" id="PTHR48100:SF1">
    <property type="entry name" value="HISTIDINE PHOSPHATASE FAMILY PROTEIN-RELATED"/>
    <property type="match status" value="1"/>
</dbReference>
<comment type="caution">
    <text evidence="1">The sequence shown here is derived from an EMBL/GenBank/DDBJ whole genome shotgun (WGS) entry which is preliminary data.</text>
</comment>
<dbReference type="PANTHER" id="PTHR48100">
    <property type="entry name" value="BROAD-SPECIFICITY PHOSPHATASE YOR283W-RELATED"/>
    <property type="match status" value="1"/>
</dbReference>
<reference evidence="2" key="1">
    <citation type="journal article" date="2019" name="Int. J. Syst. Evol. Microbiol.">
        <title>The Global Catalogue of Microorganisms (GCM) 10K type strain sequencing project: providing services to taxonomists for standard genome sequencing and annotation.</title>
        <authorList>
            <consortium name="The Broad Institute Genomics Platform"/>
            <consortium name="The Broad Institute Genome Sequencing Center for Infectious Disease"/>
            <person name="Wu L."/>
            <person name="Ma J."/>
        </authorList>
    </citation>
    <scope>NUCLEOTIDE SEQUENCE [LARGE SCALE GENOMIC DNA]</scope>
    <source>
        <strain evidence="2">KCTC 42424</strain>
    </source>
</reference>
<dbReference type="InterPro" id="IPR013078">
    <property type="entry name" value="His_Pase_superF_clade-1"/>
</dbReference>
<dbReference type="EMBL" id="JBHRYB010000014">
    <property type="protein sequence ID" value="MFC3681281.1"/>
    <property type="molecule type" value="Genomic_DNA"/>
</dbReference>
<dbReference type="Pfam" id="PF00300">
    <property type="entry name" value="His_Phos_1"/>
    <property type="match status" value="1"/>
</dbReference>
<dbReference type="Gene3D" id="3.40.50.1240">
    <property type="entry name" value="Phosphoglycerate mutase-like"/>
    <property type="match status" value="1"/>
</dbReference>
<organism evidence="1 2">
    <name type="scientific">Bacterioplanoides pacificum</name>
    <dbReference type="NCBI Taxonomy" id="1171596"/>
    <lineage>
        <taxon>Bacteria</taxon>
        <taxon>Pseudomonadati</taxon>
        <taxon>Pseudomonadota</taxon>
        <taxon>Gammaproteobacteria</taxon>
        <taxon>Oceanospirillales</taxon>
        <taxon>Oceanospirillaceae</taxon>
        <taxon>Bacterioplanoides</taxon>
    </lineage>
</organism>
<name>A0ABV7VUU8_9GAMM</name>
<dbReference type="SUPFAM" id="SSF53254">
    <property type="entry name" value="Phosphoglycerate mutase-like"/>
    <property type="match status" value="1"/>
</dbReference>